<keyword evidence="8" id="KW-1185">Reference proteome</keyword>
<evidence type="ECO:0000256" key="6">
    <source>
        <dbReference type="SAM" id="Phobius"/>
    </source>
</evidence>
<evidence type="ECO:0000256" key="1">
    <source>
        <dbReference type="ARBA" id="ARBA00004651"/>
    </source>
</evidence>
<name>A0A937F4K4_9BACT</name>
<accession>A0A937F4K4</accession>
<dbReference type="GO" id="GO:0005886">
    <property type="term" value="C:plasma membrane"/>
    <property type="evidence" value="ECO:0007669"/>
    <property type="project" value="UniProtKB-SubCell"/>
</dbReference>
<feature type="transmembrane region" description="Helical" evidence="6">
    <location>
        <begin position="33"/>
        <end position="56"/>
    </location>
</feature>
<evidence type="ECO:0000313" key="8">
    <source>
        <dbReference type="Proteomes" id="UP000659388"/>
    </source>
</evidence>
<proteinExistence type="predicted"/>
<comment type="caution">
    <text evidence="7">The sequence shown here is derived from an EMBL/GenBank/DDBJ whole genome shotgun (WGS) entry which is preliminary data.</text>
</comment>
<evidence type="ECO:0000256" key="3">
    <source>
        <dbReference type="ARBA" id="ARBA00022692"/>
    </source>
</evidence>
<dbReference type="Pfam" id="PF01943">
    <property type="entry name" value="Polysacc_synt"/>
    <property type="match status" value="1"/>
</dbReference>
<gene>
    <name evidence="7" type="ORF">JL102_05840</name>
</gene>
<feature type="transmembrane region" description="Helical" evidence="6">
    <location>
        <begin position="133"/>
        <end position="154"/>
    </location>
</feature>
<feature type="transmembrane region" description="Helical" evidence="6">
    <location>
        <begin position="76"/>
        <end position="95"/>
    </location>
</feature>
<keyword evidence="2" id="KW-1003">Cell membrane</keyword>
<dbReference type="Proteomes" id="UP000659388">
    <property type="component" value="Unassembled WGS sequence"/>
</dbReference>
<feature type="transmembrane region" description="Helical" evidence="6">
    <location>
        <begin position="348"/>
        <end position="367"/>
    </location>
</feature>
<evidence type="ECO:0000256" key="4">
    <source>
        <dbReference type="ARBA" id="ARBA00022989"/>
    </source>
</evidence>
<feature type="transmembrane region" description="Helical" evidence="6">
    <location>
        <begin position="324"/>
        <end position="342"/>
    </location>
</feature>
<keyword evidence="4 6" id="KW-1133">Transmembrane helix</keyword>
<dbReference type="InterPro" id="IPR050833">
    <property type="entry name" value="Poly_Biosynth_Transport"/>
</dbReference>
<evidence type="ECO:0000256" key="2">
    <source>
        <dbReference type="ARBA" id="ARBA00022475"/>
    </source>
</evidence>
<dbReference type="PANTHER" id="PTHR30250">
    <property type="entry name" value="PST FAMILY PREDICTED COLANIC ACID TRANSPORTER"/>
    <property type="match status" value="1"/>
</dbReference>
<protein>
    <submittedName>
        <fullName evidence="7">Oligosaccharide flippase family protein</fullName>
    </submittedName>
</protein>
<feature type="transmembrane region" description="Helical" evidence="6">
    <location>
        <begin position="175"/>
        <end position="192"/>
    </location>
</feature>
<feature type="transmembrane region" description="Helical" evidence="6">
    <location>
        <begin position="257"/>
        <end position="283"/>
    </location>
</feature>
<organism evidence="7 8">
    <name type="scientific">Fulvivirga sediminis</name>
    <dbReference type="NCBI Taxonomy" id="2803949"/>
    <lineage>
        <taxon>Bacteria</taxon>
        <taxon>Pseudomonadati</taxon>
        <taxon>Bacteroidota</taxon>
        <taxon>Cytophagia</taxon>
        <taxon>Cytophagales</taxon>
        <taxon>Fulvivirgaceae</taxon>
        <taxon>Fulvivirga</taxon>
    </lineage>
</organism>
<evidence type="ECO:0000313" key="7">
    <source>
        <dbReference type="EMBL" id="MBL3655640.1"/>
    </source>
</evidence>
<keyword evidence="5 6" id="KW-0472">Membrane</keyword>
<feature type="transmembrane region" description="Helical" evidence="6">
    <location>
        <begin position="289"/>
        <end position="312"/>
    </location>
</feature>
<dbReference type="AlphaFoldDB" id="A0A937F4K4"/>
<reference evidence="7" key="1">
    <citation type="submission" date="2021-01" db="EMBL/GenBank/DDBJ databases">
        <title>Fulvivirga kasyanovii gen. nov., sp nov., a novel member of the phylum Bacteroidetes isolated from seawater in a mussel farm.</title>
        <authorList>
            <person name="Zhao L.-H."/>
            <person name="Wang Z.-J."/>
        </authorList>
    </citation>
    <scope>NUCLEOTIDE SEQUENCE</scope>
    <source>
        <strain evidence="7">2943</strain>
    </source>
</reference>
<evidence type="ECO:0000256" key="5">
    <source>
        <dbReference type="ARBA" id="ARBA00023136"/>
    </source>
</evidence>
<feature type="transmembrane region" description="Helical" evidence="6">
    <location>
        <begin position="379"/>
        <end position="398"/>
    </location>
</feature>
<feature type="transmembrane region" description="Helical" evidence="6">
    <location>
        <begin position="204"/>
        <end position="224"/>
    </location>
</feature>
<dbReference type="EMBL" id="JAESIY010000002">
    <property type="protein sequence ID" value="MBL3655640.1"/>
    <property type="molecule type" value="Genomic_DNA"/>
</dbReference>
<dbReference type="InterPro" id="IPR002797">
    <property type="entry name" value="Polysacc_synth"/>
</dbReference>
<feature type="transmembrane region" description="Helical" evidence="6">
    <location>
        <begin position="107"/>
        <end position="127"/>
    </location>
</feature>
<comment type="subcellular location">
    <subcellularLocation>
        <location evidence="1">Cell membrane</location>
        <topology evidence="1">Multi-pass membrane protein</topology>
    </subcellularLocation>
</comment>
<keyword evidence="3 6" id="KW-0812">Transmembrane</keyword>
<feature type="transmembrane region" description="Helical" evidence="6">
    <location>
        <begin position="404"/>
        <end position="426"/>
    </location>
</feature>
<dbReference type="PANTHER" id="PTHR30250:SF11">
    <property type="entry name" value="O-ANTIGEN TRANSPORTER-RELATED"/>
    <property type="match status" value="1"/>
</dbReference>
<sequence length="450" mass="51355">MSASSVVAQFAQLGTGNILVRFHPHIKNEKDNISLSIGLLISIVGLIIATVCLFIFKDYLIASYSEKSKLFTQYFYLVIPFFSSLIFFNLFDAYLRVIFKNEIPAFLNFILLRLVWLILVLLYYFNIFDLSTFLYFYVGGQTLMALLALVYLIYLKELRISFRFGSSNIKMLKEMYGFGVFTIISGLSVYLINRIDILMVGKYIGLEEVAIYSIAFYISTVITVPAQSISRTSNVLAAKAAKDNDFKVLDDLYKKTALYQLLLCSLIFCLIIVNYDSIIIFLPEVYHDSFMVFILLGSSKMIEVSFGINGAIILNSKYYKVDTLLSIILLIVTFLSNMYFIPKYGIEGAAFATMSSIVVFHLLRYFFILIKFKMHPFSINYFGILLLVSISTFITLQIPNSSLFWVDIIIKSGSFSIICIPLIWGLKLSPSFNQTLLTLFNKLKILLIKK</sequence>